<dbReference type="GO" id="GO:0043448">
    <property type="term" value="P:alkane catabolic process"/>
    <property type="evidence" value="ECO:0007669"/>
    <property type="project" value="TreeGrafter"/>
</dbReference>
<dbReference type="RefSeq" id="WP_114580194.1">
    <property type="nucleotide sequence ID" value="NZ_QPMH01000001.1"/>
</dbReference>
<proteinExistence type="predicted"/>
<evidence type="ECO:0000313" key="3">
    <source>
        <dbReference type="Proteomes" id="UP000253941"/>
    </source>
</evidence>
<dbReference type="PIRSF" id="PIRSF029720">
    <property type="entry name" value="UCP029720"/>
    <property type="match status" value="1"/>
</dbReference>
<name>A0A369TEA9_9PROT</name>
<dbReference type="PANTHER" id="PTHR39335">
    <property type="entry name" value="BLL4220 PROTEIN"/>
    <property type="match status" value="1"/>
</dbReference>
<evidence type="ECO:0000256" key="1">
    <source>
        <dbReference type="SAM" id="SignalP"/>
    </source>
</evidence>
<sequence>MQALSVKSGRDVAFASVVALLLAGCAGPSVAPTQLGQSRETRVGEVLVGPEGMTLYTYDEDTPGTSNCTGLCAAAWPPLHASSEAEGFDGFTPITRPDGSRQWAYDGEPLYLYVGDSKPADVRGDGVDGVWHVARP</sequence>
<dbReference type="EMBL" id="QPMH01000001">
    <property type="protein sequence ID" value="RDD63681.1"/>
    <property type="molecule type" value="Genomic_DNA"/>
</dbReference>
<evidence type="ECO:0008006" key="4">
    <source>
        <dbReference type="Google" id="ProtNLM"/>
    </source>
</evidence>
<feature type="chain" id="PRO_5016834919" description="ATP-binding protein" evidence="1">
    <location>
        <begin position="32"/>
        <end position="136"/>
    </location>
</feature>
<dbReference type="Proteomes" id="UP000253941">
    <property type="component" value="Unassembled WGS sequence"/>
</dbReference>
<comment type="caution">
    <text evidence="2">The sequence shown here is derived from an EMBL/GenBank/DDBJ whole genome shotgun (WGS) entry which is preliminary data.</text>
</comment>
<accession>A0A369TEA9</accession>
<dbReference type="InterPro" id="IPR014558">
    <property type="entry name" value="UCP029720"/>
</dbReference>
<keyword evidence="1" id="KW-0732">Signal</keyword>
<reference evidence="2 3" key="1">
    <citation type="submission" date="2018-07" db="EMBL/GenBank/DDBJ databases">
        <title>Venubactetium sediminum gen. nov., sp. nov., isolated from a marine solar saltern.</title>
        <authorList>
            <person name="Wang S."/>
        </authorList>
    </citation>
    <scope>NUCLEOTIDE SEQUENCE [LARGE SCALE GENOMIC DNA]</scope>
    <source>
        <strain evidence="2 3">WD2A32</strain>
    </source>
</reference>
<dbReference type="Pfam" id="PF03640">
    <property type="entry name" value="Lipoprotein_15"/>
    <property type="match status" value="2"/>
</dbReference>
<evidence type="ECO:0000313" key="2">
    <source>
        <dbReference type="EMBL" id="RDD63681.1"/>
    </source>
</evidence>
<dbReference type="InterPro" id="IPR005297">
    <property type="entry name" value="Lipoprotein_repeat"/>
</dbReference>
<dbReference type="PANTHER" id="PTHR39335:SF1">
    <property type="entry name" value="BLL4220 PROTEIN"/>
    <property type="match status" value="1"/>
</dbReference>
<gene>
    <name evidence="2" type="ORF">DRB17_00405</name>
</gene>
<dbReference type="PROSITE" id="PS51257">
    <property type="entry name" value="PROKAR_LIPOPROTEIN"/>
    <property type="match status" value="1"/>
</dbReference>
<protein>
    <recommendedName>
        <fullName evidence="4">ATP-binding protein</fullName>
    </recommendedName>
</protein>
<keyword evidence="3" id="KW-1185">Reference proteome</keyword>
<dbReference type="AlphaFoldDB" id="A0A369TEA9"/>
<organism evidence="2 3">
    <name type="scientific">Ferruginivarius sediminum</name>
    <dbReference type="NCBI Taxonomy" id="2661937"/>
    <lineage>
        <taxon>Bacteria</taxon>
        <taxon>Pseudomonadati</taxon>
        <taxon>Pseudomonadota</taxon>
        <taxon>Alphaproteobacteria</taxon>
        <taxon>Rhodospirillales</taxon>
        <taxon>Rhodospirillaceae</taxon>
        <taxon>Ferruginivarius</taxon>
    </lineage>
</organism>
<feature type="signal peptide" evidence="1">
    <location>
        <begin position="1"/>
        <end position="31"/>
    </location>
</feature>